<evidence type="ECO:0000313" key="2">
    <source>
        <dbReference type="Proteomes" id="UP001628874"/>
    </source>
</evidence>
<gene>
    <name evidence="1" type="ORF">AB0759_39670</name>
</gene>
<proteinExistence type="predicted"/>
<evidence type="ECO:0000313" key="1">
    <source>
        <dbReference type="EMBL" id="MFL9466711.1"/>
    </source>
</evidence>
<accession>A0ABW8X018</accession>
<sequence length="45" mass="5174">MRLTKIRLETGASRKFSESLFECIVNAIAEVFGLINKLCDRTDFH</sequence>
<organism evidence="1 2">
    <name type="scientific">Scytonema tolypothrichoides VB-61278_2</name>
    <dbReference type="NCBI Taxonomy" id="3232314"/>
    <lineage>
        <taxon>Bacteria</taxon>
        <taxon>Bacillati</taxon>
        <taxon>Cyanobacteriota</taxon>
        <taxon>Cyanophyceae</taxon>
        <taxon>Nostocales</taxon>
        <taxon>Scytonemataceae</taxon>
        <taxon>Scytonema</taxon>
    </lineage>
</organism>
<keyword evidence="2" id="KW-1185">Reference proteome</keyword>
<dbReference type="EMBL" id="JBFQGM010000028">
    <property type="protein sequence ID" value="MFL9466711.1"/>
    <property type="molecule type" value="Genomic_DNA"/>
</dbReference>
<protein>
    <submittedName>
        <fullName evidence="1">Uncharacterized protein</fullName>
    </submittedName>
</protein>
<reference evidence="1 2" key="1">
    <citation type="submission" date="2024-07" db="EMBL/GenBank/DDBJ databases">
        <authorList>
            <person name="Tripathy S."/>
        </authorList>
    </citation>
    <scope>NUCLEOTIDE SEQUENCE [LARGE SCALE GENOMIC DNA]</scope>
    <source>
        <strain evidence="1 2">VB-61278_2</strain>
    </source>
</reference>
<dbReference type="Proteomes" id="UP001628874">
    <property type="component" value="Unassembled WGS sequence"/>
</dbReference>
<name>A0ABW8X018_9CYAN</name>
<comment type="caution">
    <text evidence="1">The sequence shown here is derived from an EMBL/GenBank/DDBJ whole genome shotgun (WGS) entry which is preliminary data.</text>
</comment>